<dbReference type="GO" id="GO:0000160">
    <property type="term" value="P:phosphorelay signal transduction system"/>
    <property type="evidence" value="ECO:0007669"/>
    <property type="project" value="InterPro"/>
</dbReference>
<dbReference type="PANTHER" id="PTHR44591">
    <property type="entry name" value="STRESS RESPONSE REGULATOR PROTEIN 1"/>
    <property type="match status" value="1"/>
</dbReference>
<dbReference type="InterPro" id="IPR011006">
    <property type="entry name" value="CheY-like_superfamily"/>
</dbReference>
<comment type="caution">
    <text evidence="4">The sequence shown here is derived from an EMBL/GenBank/DDBJ whole genome shotgun (WGS) entry which is preliminary data.</text>
</comment>
<gene>
    <name evidence="4" type="ORF">AUJ30_01515</name>
</gene>
<evidence type="ECO:0000259" key="3">
    <source>
        <dbReference type="PROSITE" id="PS50110"/>
    </source>
</evidence>
<proteinExistence type="predicted"/>
<dbReference type="EMBL" id="MNWX01000027">
    <property type="protein sequence ID" value="OIO65124.1"/>
    <property type="molecule type" value="Genomic_DNA"/>
</dbReference>
<dbReference type="AlphaFoldDB" id="A0A1J4XTP9"/>
<name>A0A1J4XTP9_9BACT</name>
<feature type="domain" description="Response regulatory" evidence="3">
    <location>
        <begin position="5"/>
        <end position="120"/>
    </location>
</feature>
<dbReference type="SMART" id="SM00448">
    <property type="entry name" value="REC"/>
    <property type="match status" value="1"/>
</dbReference>
<dbReference type="CDD" id="cd00156">
    <property type="entry name" value="REC"/>
    <property type="match status" value="1"/>
</dbReference>
<evidence type="ECO:0000256" key="1">
    <source>
        <dbReference type="ARBA" id="ARBA00022553"/>
    </source>
</evidence>
<reference evidence="4 5" key="1">
    <citation type="journal article" date="2016" name="Environ. Microbiol.">
        <title>Genomic resolution of a cold subsurface aquifer community provides metabolic insights for novel microbes adapted to high CO concentrations.</title>
        <authorList>
            <person name="Probst A.J."/>
            <person name="Castelle C.J."/>
            <person name="Singh A."/>
            <person name="Brown C.T."/>
            <person name="Anantharaman K."/>
            <person name="Sharon I."/>
            <person name="Hug L.A."/>
            <person name="Burstein D."/>
            <person name="Emerson J.B."/>
            <person name="Thomas B.C."/>
            <person name="Banfield J.F."/>
        </authorList>
    </citation>
    <scope>NUCLEOTIDE SEQUENCE [LARGE SCALE GENOMIC DNA]</scope>
    <source>
        <strain evidence="4">CG1_02_39_135</strain>
    </source>
</reference>
<dbReference type="Pfam" id="PF00072">
    <property type="entry name" value="Response_reg"/>
    <property type="match status" value="1"/>
</dbReference>
<dbReference type="SUPFAM" id="SSF52172">
    <property type="entry name" value="CheY-like"/>
    <property type="match status" value="1"/>
</dbReference>
<dbReference type="PROSITE" id="PS50110">
    <property type="entry name" value="RESPONSE_REGULATORY"/>
    <property type="match status" value="1"/>
</dbReference>
<sequence length="125" mass="13978">MERLKILVVDDNKAVRELLTVMLNEFGHEVVTAQNGQEGIAKCEKCDSFDLVITDRQMPGMLGEELIHRIKKIRPELSAILITGDCDSGLSQVAKAAGADEILIKPFQMKTMERVIKNLLERKGE</sequence>
<evidence type="ECO:0000313" key="5">
    <source>
        <dbReference type="Proteomes" id="UP000182693"/>
    </source>
</evidence>
<dbReference type="InterPro" id="IPR050595">
    <property type="entry name" value="Bact_response_regulator"/>
</dbReference>
<evidence type="ECO:0000256" key="2">
    <source>
        <dbReference type="PROSITE-ProRule" id="PRU00169"/>
    </source>
</evidence>
<dbReference type="Gene3D" id="3.40.50.2300">
    <property type="match status" value="1"/>
</dbReference>
<dbReference type="Proteomes" id="UP000182693">
    <property type="component" value="Unassembled WGS sequence"/>
</dbReference>
<feature type="modified residue" description="4-aspartylphosphate" evidence="2">
    <location>
        <position position="55"/>
    </location>
</feature>
<dbReference type="InterPro" id="IPR001789">
    <property type="entry name" value="Sig_transdc_resp-reg_receiver"/>
</dbReference>
<dbReference type="PANTHER" id="PTHR44591:SF3">
    <property type="entry name" value="RESPONSE REGULATORY DOMAIN-CONTAINING PROTEIN"/>
    <property type="match status" value="1"/>
</dbReference>
<accession>A0A1J4XTP9</accession>
<keyword evidence="1 2" id="KW-0597">Phosphoprotein</keyword>
<evidence type="ECO:0000313" key="4">
    <source>
        <dbReference type="EMBL" id="OIO65124.1"/>
    </source>
</evidence>
<organism evidence="4 5">
    <name type="scientific">Candidatus Wolfebacteria bacterium CG1_02_39_135</name>
    <dbReference type="NCBI Taxonomy" id="1805425"/>
    <lineage>
        <taxon>Bacteria</taxon>
        <taxon>Candidatus Wolfeibacteriota</taxon>
    </lineage>
</organism>
<protein>
    <recommendedName>
        <fullName evidence="3">Response regulatory domain-containing protein</fullName>
    </recommendedName>
</protein>
<dbReference type="STRING" id="1805425.AUJ30_01515"/>